<sequence>MVDTLVPGVSTLTRLVRYYSLYWALADHAGQRDLDAAACQTLVRRTEVGLARTSIAHDKALFAHGTDTVQSLLNKGFTTGLASPGRSSYSPRSWGFWSQYNGPSMAMGTVTIEAGALRAGKHPCSLSVSRMFRPLIDLATREELSDGDVDRLSALAMEAPDTPDLPPLRDLFAATRNGRHLPEEWSGDDHTRRATLRFLARAVQRMPGKARVEAFRHYLAYGDTLDTDPVLIGDERARAWRGVLLRHHSVGAWRRMWAALVQQVLDMSGTATRDDLHAWISSEVSDVTVREFTRSLPPAVDRKGYPLPAEESFLGEPFSPEADLAVLLLGARRLEHLEGRSLDAFLGRRRSSSGRGQFLDPNWVAFRRSEHEDQPLPELARAFVDDMIAQSRRVALRKLRVGDDGRMTVFSKLHERNGRYFAEQAEGAGNVGLRIYQLSAMAEQLGLFTADGITPLCTELLELAG</sequence>
<gene>
    <name evidence="1" type="ORF">EKG83_05275</name>
</gene>
<accession>A0A5Q0HDZ3</accession>
<dbReference type="KEGG" id="ssyi:EKG83_05275"/>
<dbReference type="OrthoDB" id="4675400at2"/>
<keyword evidence="2" id="KW-1185">Reference proteome</keyword>
<dbReference type="Proteomes" id="UP000325787">
    <property type="component" value="Chromosome"/>
</dbReference>
<organism evidence="1 2">
    <name type="scientific">Saccharothrix syringae</name>
    <name type="common">Nocardiopsis syringae</name>
    <dbReference type="NCBI Taxonomy" id="103733"/>
    <lineage>
        <taxon>Bacteria</taxon>
        <taxon>Bacillati</taxon>
        <taxon>Actinomycetota</taxon>
        <taxon>Actinomycetes</taxon>
        <taxon>Pseudonocardiales</taxon>
        <taxon>Pseudonocardiaceae</taxon>
        <taxon>Saccharothrix</taxon>
    </lineage>
</organism>
<proteinExistence type="predicted"/>
<evidence type="ECO:0000313" key="1">
    <source>
        <dbReference type="EMBL" id="QFZ24043.1"/>
    </source>
</evidence>
<reference evidence="2" key="1">
    <citation type="journal article" date="2021" name="Curr. Microbiol.">
        <title>Complete genome of nocamycin-producing strain Saccharothrix syringae NRRL B-16468 reveals the biosynthetic potential for secondary metabolites.</title>
        <authorList>
            <person name="Mo X."/>
            <person name="Yang S."/>
        </authorList>
    </citation>
    <scope>NUCLEOTIDE SEQUENCE [LARGE SCALE GENOMIC DNA]</scope>
    <source>
        <strain evidence="2">ATCC 51364 / DSM 43886 / JCM 6844 / KCTC 9398 / NBRC 14523 / NRRL B-16468 / INA 2240</strain>
    </source>
</reference>
<dbReference type="AlphaFoldDB" id="A0A5Q0HDZ3"/>
<dbReference type="EMBL" id="CP034550">
    <property type="protein sequence ID" value="QFZ24043.1"/>
    <property type="molecule type" value="Genomic_DNA"/>
</dbReference>
<protein>
    <submittedName>
        <fullName evidence="1">Uncharacterized protein</fullName>
    </submittedName>
</protein>
<name>A0A5Q0HDZ3_SACSY</name>
<evidence type="ECO:0000313" key="2">
    <source>
        <dbReference type="Proteomes" id="UP000325787"/>
    </source>
</evidence>